<sequence>MSQRNFGEYSIDHFYNEDVSENLKSSRFKIGVFRTVFTVRNVDDAPEGSDKLLEDLVDHFIAKADKASGTKSENCSIIIRSAVLEKPIQIPYRGLAQNTPQVVMEQFDAVDQSGKRMGRPSLYSQPIHIEIVMGPSHEEAAELIREKGGTGRNRREIDQGVDLNNLIPVNNENLTPPANVHCLILAVQLKIQHVNMTNSAYDKVKFHRLVNGQTKNSKIKREVLIKEMIQQMLKNRIRYPSNAKEYTVEEHVPMIQQLLDILFPSKYRISVFGDHGRMRPIWKGQKRAEHEIALFLKEGHYYGIRNVNALFGSYYCLDCEAPFHDKKVHRQTCVAKCPRCCGMGFGFPCLEINGFSKKCSQCANIFKNPECFQRHMDKGICAIFKRYYSKFSMTKFVIGVRNAGKSLV</sequence>
<reference evidence="1 2" key="1">
    <citation type="submission" date="2020-08" db="EMBL/GenBank/DDBJ databases">
        <authorList>
            <person name="Koutsovoulos G."/>
            <person name="Danchin GJ E."/>
        </authorList>
    </citation>
    <scope>NUCLEOTIDE SEQUENCE [LARGE SCALE GENOMIC DNA]</scope>
</reference>
<name>A0A6V7XX42_MELEN</name>
<dbReference type="AlphaFoldDB" id="A0A6V7XX42"/>
<gene>
    <name evidence="1" type="ORF">MENT_LOCUS57638</name>
</gene>
<dbReference type="Proteomes" id="UP000580250">
    <property type="component" value="Unassembled WGS sequence"/>
</dbReference>
<protein>
    <submittedName>
        <fullName evidence="1">Uncharacterized protein</fullName>
    </submittedName>
</protein>
<comment type="caution">
    <text evidence="1">The sequence shown here is derived from an EMBL/GenBank/DDBJ whole genome shotgun (WGS) entry which is preliminary data.</text>
</comment>
<evidence type="ECO:0000313" key="2">
    <source>
        <dbReference type="Proteomes" id="UP000580250"/>
    </source>
</evidence>
<evidence type="ECO:0000313" key="1">
    <source>
        <dbReference type="EMBL" id="CAD2203929.1"/>
    </source>
</evidence>
<dbReference type="EMBL" id="CAJEWN010002485">
    <property type="protein sequence ID" value="CAD2203929.1"/>
    <property type="molecule type" value="Genomic_DNA"/>
</dbReference>
<accession>A0A6V7XX42</accession>
<organism evidence="1 2">
    <name type="scientific">Meloidogyne enterolobii</name>
    <name type="common">Root-knot nematode worm</name>
    <name type="synonym">Meloidogyne mayaguensis</name>
    <dbReference type="NCBI Taxonomy" id="390850"/>
    <lineage>
        <taxon>Eukaryota</taxon>
        <taxon>Metazoa</taxon>
        <taxon>Ecdysozoa</taxon>
        <taxon>Nematoda</taxon>
        <taxon>Chromadorea</taxon>
        <taxon>Rhabditida</taxon>
        <taxon>Tylenchina</taxon>
        <taxon>Tylenchomorpha</taxon>
        <taxon>Tylenchoidea</taxon>
        <taxon>Meloidogynidae</taxon>
        <taxon>Meloidogyninae</taxon>
        <taxon>Meloidogyne</taxon>
    </lineage>
</organism>
<proteinExistence type="predicted"/>